<reference evidence="2 3" key="1">
    <citation type="submission" date="2017-05" db="EMBL/GenBank/DDBJ databases">
        <authorList>
            <person name="Oh N.-S."/>
        </authorList>
    </citation>
    <scope>NUCLEOTIDE SEQUENCE [LARGE SCALE GENOMIC DNA]</scope>
    <source>
        <strain evidence="2 3">4M13</strain>
    </source>
</reference>
<evidence type="ECO:0000256" key="1">
    <source>
        <dbReference type="SAM" id="MobiDB-lite"/>
    </source>
</evidence>
<dbReference type="AlphaFoldDB" id="A0AB33CAA9"/>
<evidence type="ECO:0000313" key="2">
    <source>
        <dbReference type="EMBL" id="ART99174.1"/>
    </source>
</evidence>
<evidence type="ECO:0008006" key="4">
    <source>
        <dbReference type="Google" id="ProtNLM"/>
    </source>
</evidence>
<feature type="region of interest" description="Disordered" evidence="1">
    <location>
        <begin position="1"/>
        <end position="24"/>
    </location>
</feature>
<sequence length="66" mass="7674">MKTSNAQRKANKKYKDNHPDKQRTYVARSTAKRFIKELANLKDLDELTALIQAKRQELQEGGNNEK</sequence>
<dbReference type="RefSeq" id="WP_065169597.1">
    <property type="nucleotide sequence ID" value="NZ_CP021427.1"/>
</dbReference>
<gene>
    <name evidence="2" type="ORF">CCE30_09910</name>
</gene>
<protein>
    <recommendedName>
        <fullName evidence="4">Phage protein</fullName>
    </recommendedName>
</protein>
<name>A0AB33CAA9_LACGS</name>
<accession>A0AB33CAA9</accession>
<dbReference type="Proteomes" id="UP000195798">
    <property type="component" value="Chromosome"/>
</dbReference>
<evidence type="ECO:0000313" key="3">
    <source>
        <dbReference type="Proteomes" id="UP000195798"/>
    </source>
</evidence>
<proteinExistence type="predicted"/>
<dbReference type="EMBL" id="CP021427">
    <property type="protein sequence ID" value="ART99174.1"/>
    <property type="molecule type" value="Genomic_DNA"/>
</dbReference>
<feature type="compositionally biased region" description="Basic and acidic residues" evidence="1">
    <location>
        <begin position="13"/>
        <end position="23"/>
    </location>
</feature>
<organism evidence="2 3">
    <name type="scientific">Lactobacillus gasseri</name>
    <dbReference type="NCBI Taxonomy" id="1596"/>
    <lineage>
        <taxon>Bacteria</taxon>
        <taxon>Bacillati</taxon>
        <taxon>Bacillota</taxon>
        <taxon>Bacilli</taxon>
        <taxon>Lactobacillales</taxon>
        <taxon>Lactobacillaceae</taxon>
        <taxon>Lactobacillus</taxon>
    </lineage>
</organism>